<dbReference type="Proteomes" id="UP000596827">
    <property type="component" value="Unassembled WGS sequence"/>
</dbReference>
<comment type="caution">
    <text evidence="1">The sequence shown here is derived from an EMBL/GenBank/DDBJ whole genome shotgun (WGS) entry which is preliminary data.</text>
</comment>
<evidence type="ECO:0000313" key="2">
    <source>
        <dbReference type="Proteomes" id="UP000596827"/>
    </source>
</evidence>
<proteinExistence type="predicted"/>
<dbReference type="AlphaFoldDB" id="A0A923S559"/>
<organism evidence="1 2">
    <name type="scientific">Ramlibacter albus</name>
    <dbReference type="NCBI Taxonomy" id="2079448"/>
    <lineage>
        <taxon>Bacteria</taxon>
        <taxon>Pseudomonadati</taxon>
        <taxon>Pseudomonadota</taxon>
        <taxon>Betaproteobacteria</taxon>
        <taxon>Burkholderiales</taxon>
        <taxon>Comamonadaceae</taxon>
        <taxon>Ramlibacter</taxon>
    </lineage>
</organism>
<sequence>MLERITGPYRGLYIAAYACPVGEAGQFHGFAKVCGAQPLSYWEATQVVRKLSAPAWSATADEALAAAEEVAQMAIANRVPAKAAETA</sequence>
<name>A0A923S559_9BURK</name>
<dbReference type="RefSeq" id="WP_187084953.1">
    <property type="nucleotide sequence ID" value="NZ_JACORU010000016.1"/>
</dbReference>
<gene>
    <name evidence="1" type="ORF">H8R02_27915</name>
</gene>
<dbReference type="EMBL" id="JACORU010000016">
    <property type="protein sequence ID" value="MBC5768319.1"/>
    <property type="molecule type" value="Genomic_DNA"/>
</dbReference>
<reference evidence="1" key="1">
    <citation type="submission" date="2020-08" db="EMBL/GenBank/DDBJ databases">
        <title>Ramlibacter sp. GTP1 16S ribosomal RNA gene genome sequencing and assembly.</title>
        <authorList>
            <person name="Kang M."/>
        </authorList>
    </citation>
    <scope>NUCLEOTIDE SEQUENCE</scope>
    <source>
        <strain evidence="1">GTP1</strain>
    </source>
</reference>
<protein>
    <submittedName>
        <fullName evidence="1">Uncharacterized protein</fullName>
    </submittedName>
</protein>
<keyword evidence="2" id="KW-1185">Reference proteome</keyword>
<accession>A0A923S559</accession>
<evidence type="ECO:0000313" key="1">
    <source>
        <dbReference type="EMBL" id="MBC5768319.1"/>
    </source>
</evidence>